<keyword evidence="8" id="KW-0067">ATP-binding</keyword>
<dbReference type="FunFam" id="3.30.200.20:FF:000002">
    <property type="entry name" value="Calcium/calmodulin-dependent protein kinase type II subunit delta isoform 2"/>
    <property type="match status" value="1"/>
</dbReference>
<proteinExistence type="inferred from homology"/>
<evidence type="ECO:0000256" key="4">
    <source>
        <dbReference type="ARBA" id="ARBA00022553"/>
    </source>
</evidence>
<keyword evidence="14" id="KW-1185">Reference proteome</keyword>
<name>A0A8V5HB22_MELUD</name>
<evidence type="ECO:0000313" key="14">
    <source>
        <dbReference type="Proteomes" id="UP000694405"/>
    </source>
</evidence>
<dbReference type="Pfam" id="PF00069">
    <property type="entry name" value="Pkinase"/>
    <property type="match status" value="1"/>
</dbReference>
<evidence type="ECO:0000256" key="10">
    <source>
        <dbReference type="ARBA" id="ARBA00047307"/>
    </source>
</evidence>
<dbReference type="GO" id="GO:0004683">
    <property type="term" value="F:calcium/calmodulin-dependent protein kinase activity"/>
    <property type="evidence" value="ECO:0007669"/>
    <property type="project" value="UniProtKB-EC"/>
</dbReference>
<evidence type="ECO:0000256" key="12">
    <source>
        <dbReference type="SAM" id="MobiDB-lite"/>
    </source>
</evidence>
<feature type="compositionally biased region" description="Pro residues" evidence="12">
    <location>
        <begin position="303"/>
        <end position="330"/>
    </location>
</feature>
<dbReference type="Gene3D" id="3.30.200.20">
    <property type="entry name" value="Phosphorylase Kinase, domain 1"/>
    <property type="match status" value="1"/>
</dbReference>
<comment type="catalytic activity">
    <reaction evidence="11">
        <text>L-seryl-[protein] + ATP = O-phospho-L-seryl-[protein] + ADP + H(+)</text>
        <dbReference type="Rhea" id="RHEA:17989"/>
        <dbReference type="Rhea" id="RHEA-COMP:9863"/>
        <dbReference type="Rhea" id="RHEA-COMP:11604"/>
        <dbReference type="ChEBI" id="CHEBI:15378"/>
        <dbReference type="ChEBI" id="CHEBI:29999"/>
        <dbReference type="ChEBI" id="CHEBI:30616"/>
        <dbReference type="ChEBI" id="CHEBI:83421"/>
        <dbReference type="ChEBI" id="CHEBI:456216"/>
        <dbReference type="EC" id="2.7.11.17"/>
    </reaction>
</comment>
<evidence type="ECO:0000256" key="1">
    <source>
        <dbReference type="ARBA" id="ARBA00005354"/>
    </source>
</evidence>
<dbReference type="InterPro" id="IPR008271">
    <property type="entry name" value="Ser/Thr_kinase_AS"/>
</dbReference>
<keyword evidence="5" id="KW-0808">Transferase</keyword>
<accession>A0A8V5HB22</accession>
<evidence type="ECO:0000256" key="9">
    <source>
        <dbReference type="ARBA" id="ARBA00022860"/>
    </source>
</evidence>
<evidence type="ECO:0000313" key="13">
    <source>
        <dbReference type="Ensembl" id="ENSMUNP00000026691.1"/>
    </source>
</evidence>
<organism evidence="13 14">
    <name type="scientific">Melopsittacus undulatus</name>
    <name type="common">Budgerigar</name>
    <name type="synonym">Psittacus undulatus</name>
    <dbReference type="NCBI Taxonomy" id="13146"/>
    <lineage>
        <taxon>Eukaryota</taxon>
        <taxon>Metazoa</taxon>
        <taxon>Chordata</taxon>
        <taxon>Craniata</taxon>
        <taxon>Vertebrata</taxon>
        <taxon>Euteleostomi</taxon>
        <taxon>Archelosauria</taxon>
        <taxon>Archosauria</taxon>
        <taxon>Dinosauria</taxon>
        <taxon>Saurischia</taxon>
        <taxon>Theropoda</taxon>
        <taxon>Coelurosauria</taxon>
        <taxon>Aves</taxon>
        <taxon>Neognathae</taxon>
        <taxon>Neoaves</taxon>
        <taxon>Telluraves</taxon>
        <taxon>Australaves</taxon>
        <taxon>Psittaciformes</taxon>
        <taxon>Psittaculidae</taxon>
        <taxon>Melopsittacus</taxon>
    </lineage>
</organism>
<dbReference type="GO" id="GO:0005524">
    <property type="term" value="F:ATP binding"/>
    <property type="evidence" value="ECO:0007669"/>
    <property type="project" value="UniProtKB-UniRule"/>
</dbReference>
<dbReference type="PANTHER" id="PTHR24347">
    <property type="entry name" value="SERINE/THREONINE-PROTEIN KINASE"/>
    <property type="match status" value="1"/>
</dbReference>
<dbReference type="PROSITE" id="PS00108">
    <property type="entry name" value="PROTEIN_KINASE_ST"/>
    <property type="match status" value="1"/>
</dbReference>
<evidence type="ECO:0000256" key="2">
    <source>
        <dbReference type="ARBA" id="ARBA00012434"/>
    </source>
</evidence>
<sequence length="543" mass="60280">MATTVPCTRFTDEYQLYEEIGKGAFSVVRRCVKLCTGHEYAAKIINTKKLSARDHQKLEREARICRLLKHSNIVRLHDSISEEGFHYLVFDLVTGGELFEDIVAREYYSEADASHCIQQILEAVLHCHQMGVVHRDLKPENLLLASKCKGAAVKLADFGLAIEVQGDQQAWFGFAGTPGYLSPEVLRKEAYGKPVDIWACGVILYILLVGYPPFWDEDQHKLYQQIKAGAYDFPSPEWDTVTPEAKNLINQMLTINPAKRITAHEALKHPWVCQRSTVASMMHRQETVECLKKFNARRKLKVRPPPSDPPGHGPIPAPPQLSSPPLPPQPQTNSTKGSAGVTSPKGTLPPAALVGAPLTPPPRIHPIIPPHPIHRHGTPTLSVCLSGWPWCYGMGAGWGQGGDGAGGPPARKQEIIKITEQLIEAVNNGDFEAYAKICDPGLTSFEPEALGNLVEGMDFHRFYFENLLSKNNKPIHTTILNPHVHVIGEDAACIAYIRLTQYIDAQGRPRTSQSEETRVWHRRDGKWQNVHFHGSGAPVAPLQ</sequence>
<dbReference type="AlphaFoldDB" id="A0A8V5HB22"/>
<dbReference type="FunFam" id="3.10.450.50:FF:000001">
    <property type="entry name" value="calcium/calmodulin-dependent protein kinase type II subunit gamma isoform X1"/>
    <property type="match status" value="1"/>
</dbReference>
<dbReference type="InterPro" id="IPR017441">
    <property type="entry name" value="Protein_kinase_ATP_BS"/>
</dbReference>
<dbReference type="PROSITE" id="PS00107">
    <property type="entry name" value="PROTEIN_KINASE_ATP"/>
    <property type="match status" value="1"/>
</dbReference>
<feature type="compositionally biased region" description="Polar residues" evidence="12">
    <location>
        <begin position="332"/>
        <end position="345"/>
    </location>
</feature>
<reference evidence="13" key="3">
    <citation type="submission" date="2025-09" db="UniProtKB">
        <authorList>
            <consortium name="Ensembl"/>
        </authorList>
    </citation>
    <scope>IDENTIFICATION</scope>
</reference>
<keyword evidence="3" id="KW-0723">Serine/threonine-protein kinase</keyword>
<reference evidence="13" key="2">
    <citation type="submission" date="2025-08" db="UniProtKB">
        <authorList>
            <consortium name="Ensembl"/>
        </authorList>
    </citation>
    <scope>IDENTIFICATION</scope>
</reference>
<dbReference type="SUPFAM" id="SSF56112">
    <property type="entry name" value="Protein kinase-like (PK-like)"/>
    <property type="match status" value="1"/>
</dbReference>
<dbReference type="InterPro" id="IPR013543">
    <property type="entry name" value="Ca/CaM-dep_prot_kinase-assoc"/>
</dbReference>
<dbReference type="Pfam" id="PF08332">
    <property type="entry name" value="CaMKII_AD"/>
    <property type="match status" value="1"/>
</dbReference>
<gene>
    <name evidence="13" type="primary">LOC115946965</name>
</gene>
<keyword evidence="7" id="KW-0418">Kinase</keyword>
<reference evidence="13" key="1">
    <citation type="submission" date="2020-03" db="EMBL/GenBank/DDBJ databases">
        <title>Melopsittacus undulatus (budgerigar) genome, bMelUnd1, maternal haplotype with Z.</title>
        <authorList>
            <person name="Gedman G."/>
            <person name="Mountcastle J."/>
            <person name="Haase B."/>
            <person name="Formenti G."/>
            <person name="Wright T."/>
            <person name="Apodaca J."/>
            <person name="Pelan S."/>
            <person name="Chow W."/>
            <person name="Rhie A."/>
            <person name="Howe K."/>
            <person name="Fedrigo O."/>
            <person name="Jarvis E.D."/>
        </authorList>
    </citation>
    <scope>NUCLEOTIDE SEQUENCE [LARGE SCALE GENOMIC DNA]</scope>
</reference>
<dbReference type="CDD" id="cd14086">
    <property type="entry name" value="STKc_CaMKII"/>
    <property type="match status" value="1"/>
</dbReference>
<evidence type="ECO:0000256" key="3">
    <source>
        <dbReference type="ARBA" id="ARBA00022527"/>
    </source>
</evidence>
<dbReference type="SMART" id="SM00220">
    <property type="entry name" value="S_TKc"/>
    <property type="match status" value="1"/>
</dbReference>
<dbReference type="FunFam" id="1.10.510.10:FF:000001">
    <property type="entry name" value="Calcium/calmodulin-dependent protein kinase type II subunit delta"/>
    <property type="match status" value="1"/>
</dbReference>
<feature type="region of interest" description="Disordered" evidence="12">
    <location>
        <begin position="299"/>
        <end position="371"/>
    </location>
</feature>
<protein>
    <recommendedName>
        <fullName evidence="2">calcium/calmodulin-dependent protein kinase</fullName>
        <ecNumber evidence="2">2.7.11.17</ecNumber>
    </recommendedName>
</protein>
<dbReference type="Proteomes" id="UP000694405">
    <property type="component" value="Chromosome 18"/>
</dbReference>
<dbReference type="Gene3D" id="1.10.510.10">
    <property type="entry name" value="Transferase(Phosphotransferase) domain 1"/>
    <property type="match status" value="1"/>
</dbReference>
<dbReference type="EC" id="2.7.11.17" evidence="2"/>
<dbReference type="Gene3D" id="3.10.450.50">
    <property type="match status" value="1"/>
</dbReference>
<evidence type="ECO:0000256" key="6">
    <source>
        <dbReference type="ARBA" id="ARBA00022741"/>
    </source>
</evidence>
<evidence type="ECO:0000256" key="5">
    <source>
        <dbReference type="ARBA" id="ARBA00022679"/>
    </source>
</evidence>
<comment type="catalytic activity">
    <reaction evidence="10">
        <text>L-threonyl-[protein] + ATP = O-phospho-L-threonyl-[protein] + ADP + H(+)</text>
        <dbReference type="Rhea" id="RHEA:46608"/>
        <dbReference type="Rhea" id="RHEA-COMP:11060"/>
        <dbReference type="Rhea" id="RHEA-COMP:11605"/>
        <dbReference type="ChEBI" id="CHEBI:15378"/>
        <dbReference type="ChEBI" id="CHEBI:30013"/>
        <dbReference type="ChEBI" id="CHEBI:30616"/>
        <dbReference type="ChEBI" id="CHEBI:61977"/>
        <dbReference type="ChEBI" id="CHEBI:456216"/>
        <dbReference type="EC" id="2.7.11.17"/>
    </reaction>
</comment>
<comment type="similarity">
    <text evidence="1">Belongs to the protein kinase superfamily. CAMK Ser/Thr protein kinase family. CaMK subfamily.</text>
</comment>
<dbReference type="InterPro" id="IPR011009">
    <property type="entry name" value="Kinase-like_dom_sf"/>
</dbReference>
<keyword evidence="6" id="KW-0547">Nucleotide-binding</keyword>
<dbReference type="SUPFAM" id="SSF54427">
    <property type="entry name" value="NTF2-like"/>
    <property type="match status" value="1"/>
</dbReference>
<dbReference type="GO" id="GO:0043226">
    <property type="term" value="C:organelle"/>
    <property type="evidence" value="ECO:0007669"/>
    <property type="project" value="UniProtKB-ARBA"/>
</dbReference>
<dbReference type="Ensembl" id="ENSMUNT00000026786.1">
    <property type="protein sequence ID" value="ENSMUNP00000026691.1"/>
    <property type="gene ID" value="ENSMUNG00000017475.1"/>
</dbReference>
<dbReference type="InterPro" id="IPR032710">
    <property type="entry name" value="NTF2-like_dom_sf"/>
</dbReference>
<feature type="compositionally biased region" description="Pro residues" evidence="12">
    <location>
        <begin position="358"/>
        <end position="371"/>
    </location>
</feature>
<dbReference type="Gene3D" id="6.10.140.620">
    <property type="match status" value="1"/>
</dbReference>
<evidence type="ECO:0000256" key="11">
    <source>
        <dbReference type="ARBA" id="ARBA00047430"/>
    </source>
</evidence>
<evidence type="ECO:0000256" key="7">
    <source>
        <dbReference type="ARBA" id="ARBA00022777"/>
    </source>
</evidence>
<keyword evidence="9" id="KW-0112">Calmodulin-binding</keyword>
<keyword evidence="4" id="KW-0597">Phosphoprotein</keyword>
<dbReference type="GO" id="GO:0005516">
    <property type="term" value="F:calmodulin binding"/>
    <property type="evidence" value="ECO:0007669"/>
    <property type="project" value="UniProtKB-KW"/>
</dbReference>
<dbReference type="PROSITE" id="PS50011">
    <property type="entry name" value="PROTEIN_KINASE_DOM"/>
    <property type="match status" value="1"/>
</dbReference>
<evidence type="ECO:0000256" key="8">
    <source>
        <dbReference type="ARBA" id="ARBA00022840"/>
    </source>
</evidence>
<dbReference type="InterPro" id="IPR000719">
    <property type="entry name" value="Prot_kinase_dom"/>
</dbReference>